<dbReference type="SUPFAM" id="SSF47598">
    <property type="entry name" value="Ribbon-helix-helix"/>
    <property type="match status" value="1"/>
</dbReference>
<dbReference type="InterPro" id="IPR013321">
    <property type="entry name" value="Arc_rbn_hlx_hlx"/>
</dbReference>
<dbReference type="RefSeq" id="WP_013499823.1">
    <property type="nucleotide sequence ID" value="NZ_FOKQ01000035.1"/>
</dbReference>
<proteinExistence type="predicted"/>
<evidence type="ECO:0000313" key="1">
    <source>
        <dbReference type="EMBL" id="SFD09870.1"/>
    </source>
</evidence>
<name>A0A1I1PVD7_RUMAL</name>
<organism evidence="1 2">
    <name type="scientific">Ruminococcus albus</name>
    <dbReference type="NCBI Taxonomy" id="1264"/>
    <lineage>
        <taxon>Bacteria</taxon>
        <taxon>Bacillati</taxon>
        <taxon>Bacillota</taxon>
        <taxon>Clostridia</taxon>
        <taxon>Eubacteriales</taxon>
        <taxon>Oscillospiraceae</taxon>
        <taxon>Ruminococcus</taxon>
    </lineage>
</organism>
<dbReference type="AlphaFoldDB" id="A0A1I1PVD7"/>
<evidence type="ECO:0000313" key="2">
    <source>
        <dbReference type="Proteomes" id="UP000182192"/>
    </source>
</evidence>
<dbReference type="InterPro" id="IPR010985">
    <property type="entry name" value="Ribbon_hlx_hlx"/>
</dbReference>
<reference evidence="1 2" key="1">
    <citation type="submission" date="2016-10" db="EMBL/GenBank/DDBJ databases">
        <authorList>
            <person name="de Groot N.N."/>
        </authorList>
    </citation>
    <scope>NUCLEOTIDE SEQUENCE [LARGE SCALE GENOMIC DNA]</scope>
    <source>
        <strain evidence="1 2">AR67</strain>
    </source>
</reference>
<sequence length="64" mass="7405">MALTEAQKKANAKWNKANMKQIAVNVRKEKAEMFQELARQNGTNPSAIFREVIDKYIEEHNNNT</sequence>
<protein>
    <recommendedName>
        <fullName evidence="3">Ribbon-helix-helix protein, copG family</fullName>
    </recommendedName>
</protein>
<dbReference type="Proteomes" id="UP000182192">
    <property type="component" value="Unassembled WGS sequence"/>
</dbReference>
<gene>
    <name evidence="1" type="ORF">SAMN02910406_03086</name>
</gene>
<dbReference type="GO" id="GO:0006355">
    <property type="term" value="P:regulation of DNA-templated transcription"/>
    <property type="evidence" value="ECO:0007669"/>
    <property type="project" value="InterPro"/>
</dbReference>
<dbReference type="OrthoDB" id="9901188at2"/>
<accession>A0A1I1PVD7</accession>
<dbReference type="Gene3D" id="1.10.1220.10">
    <property type="entry name" value="Met repressor-like"/>
    <property type="match status" value="1"/>
</dbReference>
<dbReference type="EMBL" id="FOKQ01000035">
    <property type="protein sequence ID" value="SFD09870.1"/>
    <property type="molecule type" value="Genomic_DNA"/>
</dbReference>
<evidence type="ECO:0008006" key="3">
    <source>
        <dbReference type="Google" id="ProtNLM"/>
    </source>
</evidence>